<dbReference type="EMBL" id="JAYJLD010000014">
    <property type="protein sequence ID" value="MEB3102168.1"/>
    <property type="molecule type" value="Genomic_DNA"/>
</dbReference>
<evidence type="ECO:0000256" key="1">
    <source>
        <dbReference type="SAM" id="Phobius"/>
    </source>
</evidence>
<feature type="transmembrane region" description="Helical" evidence="1">
    <location>
        <begin position="6"/>
        <end position="25"/>
    </location>
</feature>
<dbReference type="RefSeq" id="WP_371754287.1">
    <property type="nucleotide sequence ID" value="NZ_JAYJLD010000014.1"/>
</dbReference>
<evidence type="ECO:0000313" key="2">
    <source>
        <dbReference type="EMBL" id="MEB3102168.1"/>
    </source>
</evidence>
<proteinExistence type="predicted"/>
<sequence length="99" mass="10509">MKMNGSNGLALILIAFGVLIILGKLGFILGPLMGYLIPIAMVALGYFGIRNGSRFWGWLILTVGSFALIGKFAGIIGFLVGIGLIVYGASLFKKRPGVY</sequence>
<keyword evidence="1" id="KW-1133">Transmembrane helix</keyword>
<keyword evidence="1" id="KW-0812">Transmembrane</keyword>
<feature type="transmembrane region" description="Helical" evidence="1">
    <location>
        <begin position="32"/>
        <end position="49"/>
    </location>
</feature>
<keyword evidence="1" id="KW-0472">Membrane</keyword>
<reference evidence="2" key="1">
    <citation type="submission" date="2023-12" db="EMBL/GenBank/DDBJ databases">
        <title>Fervidustalea candida gen. nov., sp. nov., a novel member of the family Paenibacillaceae isolated from a geothermal area.</title>
        <authorList>
            <person name="Li W.-J."/>
            <person name="Jiao J.-Y."/>
            <person name="Chen Y."/>
        </authorList>
    </citation>
    <scope>NUCLEOTIDE SEQUENCE</scope>
    <source>
        <strain evidence="2">SYSU GA230002</strain>
    </source>
</reference>
<organism evidence="2 3">
    <name type="scientific">Ferviditalea candida</name>
    <dbReference type="NCBI Taxonomy" id="3108399"/>
    <lineage>
        <taxon>Bacteria</taxon>
        <taxon>Bacillati</taxon>
        <taxon>Bacillota</taxon>
        <taxon>Bacilli</taxon>
        <taxon>Bacillales</taxon>
        <taxon>Paenibacillaceae</taxon>
        <taxon>Ferviditalea</taxon>
    </lineage>
</organism>
<keyword evidence="3" id="KW-1185">Reference proteome</keyword>
<accession>A0ABU5ZIY9</accession>
<gene>
    <name evidence="2" type="ORF">VF724_10890</name>
</gene>
<dbReference type="Proteomes" id="UP001310386">
    <property type="component" value="Unassembled WGS sequence"/>
</dbReference>
<comment type="caution">
    <text evidence="2">The sequence shown here is derived from an EMBL/GenBank/DDBJ whole genome shotgun (WGS) entry which is preliminary data.</text>
</comment>
<evidence type="ECO:0000313" key="3">
    <source>
        <dbReference type="Proteomes" id="UP001310386"/>
    </source>
</evidence>
<feature type="transmembrane region" description="Helical" evidence="1">
    <location>
        <begin position="55"/>
        <end position="87"/>
    </location>
</feature>
<name>A0ABU5ZIY9_9BACL</name>
<protein>
    <submittedName>
        <fullName evidence="2">Uncharacterized protein</fullName>
    </submittedName>
</protein>